<reference evidence="1" key="1">
    <citation type="submission" date="2021-08" db="EMBL/GenBank/DDBJ databases">
        <title>WGS assembly of Ceratopteris richardii.</title>
        <authorList>
            <person name="Marchant D.B."/>
            <person name="Chen G."/>
            <person name="Jenkins J."/>
            <person name="Shu S."/>
            <person name="Leebens-Mack J."/>
            <person name="Grimwood J."/>
            <person name="Schmutz J."/>
            <person name="Soltis P."/>
            <person name="Soltis D."/>
            <person name="Chen Z.-H."/>
        </authorList>
    </citation>
    <scope>NUCLEOTIDE SEQUENCE</scope>
    <source>
        <strain evidence="1">Whitten #5841</strain>
        <tissue evidence="1">Leaf</tissue>
    </source>
</reference>
<proteinExistence type="predicted"/>
<keyword evidence="2" id="KW-1185">Reference proteome</keyword>
<dbReference type="Proteomes" id="UP000825935">
    <property type="component" value="Chromosome 24"/>
</dbReference>
<protein>
    <submittedName>
        <fullName evidence="1">Uncharacterized protein</fullName>
    </submittedName>
</protein>
<gene>
    <name evidence="1" type="ORF">KP509_24G069400</name>
</gene>
<accession>A0A8T2RYN7</accession>
<evidence type="ECO:0000313" key="2">
    <source>
        <dbReference type="Proteomes" id="UP000825935"/>
    </source>
</evidence>
<sequence>MCHSFCMRPSVSLPSPQFLSCPLGADAPIIPITPPTHPKRSLLQREQSHFHSAHHEQTLPQLWCHSHLQQQQPLLQSFVLHSTMSAPEHINIIKSQVSRVLEWLLVVLHQIASNLRWPVPISKHITPHTKVQNLPNVKFAVLYTLLLL</sequence>
<evidence type="ECO:0000313" key="1">
    <source>
        <dbReference type="EMBL" id="KAH7300578.1"/>
    </source>
</evidence>
<name>A0A8T2RYN7_CERRI</name>
<dbReference type="EMBL" id="CM035429">
    <property type="protein sequence ID" value="KAH7300578.1"/>
    <property type="molecule type" value="Genomic_DNA"/>
</dbReference>
<organism evidence="1 2">
    <name type="scientific">Ceratopteris richardii</name>
    <name type="common">Triangle waterfern</name>
    <dbReference type="NCBI Taxonomy" id="49495"/>
    <lineage>
        <taxon>Eukaryota</taxon>
        <taxon>Viridiplantae</taxon>
        <taxon>Streptophyta</taxon>
        <taxon>Embryophyta</taxon>
        <taxon>Tracheophyta</taxon>
        <taxon>Polypodiopsida</taxon>
        <taxon>Polypodiidae</taxon>
        <taxon>Polypodiales</taxon>
        <taxon>Pteridineae</taxon>
        <taxon>Pteridaceae</taxon>
        <taxon>Parkerioideae</taxon>
        <taxon>Ceratopteris</taxon>
    </lineage>
</organism>
<dbReference type="AlphaFoldDB" id="A0A8T2RYN7"/>
<comment type="caution">
    <text evidence="1">The sequence shown here is derived from an EMBL/GenBank/DDBJ whole genome shotgun (WGS) entry which is preliminary data.</text>
</comment>